<dbReference type="OrthoDB" id="9816067at2"/>
<dbReference type="GO" id="GO:0009847">
    <property type="term" value="P:spore germination"/>
    <property type="evidence" value="ECO:0007669"/>
    <property type="project" value="InterPro"/>
</dbReference>
<dbReference type="InterPro" id="IPR008844">
    <property type="entry name" value="Spore_GerAC-like"/>
</dbReference>
<sequence>MNKRIVLNGLLGLLFICSGLFLTGCWDSLEIENRALVLALAIDEAPPGSENEEDNVTHINDGKLPDKMIRITAQIAVPGRVPLGPSSATSGEETQNSVWVVQVVGHSLDDALNNLQQQIADPKYLIHLRVIVVSEAIAKQGLEDLSDYLKRNPEVRRRTWLLVSDMEAAKIMNAAPPLERVPTLYLLSMVEKAVKTGKFPLDYLGIFWTAESKWGQDGYLPYISIRGKENILIKGMAYFSGGKLAGTTTPIEIGAFMAAKGIDPGGYSILLDVPGIGFVMVQTQERHTNMQVDIQNGLPKVTLNIKLEGTITEHSEGGADIGSKQALALIEKTFATNASGIVEDFLKVTQSKRSDVLGVGELVRAHRSAYWNKHVHSKRDWEDIYAKVPMDIKLHMTIRRVGLKN</sequence>
<dbReference type="GO" id="GO:0016020">
    <property type="term" value="C:membrane"/>
    <property type="evidence" value="ECO:0007669"/>
    <property type="project" value="UniProtKB-SubCell"/>
</dbReference>
<evidence type="ECO:0000259" key="9">
    <source>
        <dbReference type="Pfam" id="PF25198"/>
    </source>
</evidence>
<evidence type="ECO:0000256" key="1">
    <source>
        <dbReference type="ARBA" id="ARBA00004635"/>
    </source>
</evidence>
<protein>
    <submittedName>
        <fullName evidence="10">Spore germination protein KC</fullName>
    </submittedName>
</protein>
<evidence type="ECO:0000256" key="6">
    <source>
        <dbReference type="ARBA" id="ARBA00023139"/>
    </source>
</evidence>
<accession>A0A369BKU1</accession>
<name>A0A369BKU1_9BACL</name>
<dbReference type="InterPro" id="IPR038501">
    <property type="entry name" value="Spore_GerAC_C_sf"/>
</dbReference>
<comment type="caution">
    <text evidence="10">The sequence shown here is derived from an EMBL/GenBank/DDBJ whole genome shotgun (WGS) entry which is preliminary data.</text>
</comment>
<keyword evidence="6" id="KW-0564">Palmitate</keyword>
<gene>
    <name evidence="10" type="ORF">DFP94_10334</name>
</gene>
<dbReference type="PANTHER" id="PTHR35789:SF1">
    <property type="entry name" value="SPORE GERMINATION PROTEIN B3"/>
    <property type="match status" value="1"/>
</dbReference>
<dbReference type="Proteomes" id="UP000253090">
    <property type="component" value="Unassembled WGS sequence"/>
</dbReference>
<keyword evidence="5" id="KW-0472">Membrane</keyword>
<evidence type="ECO:0000256" key="5">
    <source>
        <dbReference type="ARBA" id="ARBA00023136"/>
    </source>
</evidence>
<dbReference type="EMBL" id="QPJW01000003">
    <property type="protein sequence ID" value="RCX20314.1"/>
    <property type="molecule type" value="Genomic_DNA"/>
</dbReference>
<reference evidence="10 11" key="1">
    <citation type="submission" date="2018-07" db="EMBL/GenBank/DDBJ databases">
        <title>Genomic Encyclopedia of Type Strains, Phase III (KMG-III): the genomes of soil and plant-associated and newly described type strains.</title>
        <authorList>
            <person name="Whitman W."/>
        </authorList>
    </citation>
    <scope>NUCLEOTIDE SEQUENCE [LARGE SCALE GENOMIC DNA]</scope>
    <source>
        <strain evidence="10 11">CECT 8333</strain>
    </source>
</reference>
<dbReference type="Pfam" id="PF05504">
    <property type="entry name" value="Spore_GerAC"/>
    <property type="match status" value="1"/>
</dbReference>
<evidence type="ECO:0000256" key="2">
    <source>
        <dbReference type="ARBA" id="ARBA00007886"/>
    </source>
</evidence>
<evidence type="ECO:0000313" key="11">
    <source>
        <dbReference type="Proteomes" id="UP000253090"/>
    </source>
</evidence>
<evidence type="ECO:0000313" key="10">
    <source>
        <dbReference type="EMBL" id="RCX20314.1"/>
    </source>
</evidence>
<dbReference type="Pfam" id="PF25198">
    <property type="entry name" value="Spore_GerAC_N"/>
    <property type="match status" value="1"/>
</dbReference>
<dbReference type="AlphaFoldDB" id="A0A369BKU1"/>
<feature type="domain" description="Spore germination protein N-terminal" evidence="9">
    <location>
        <begin position="27"/>
        <end position="225"/>
    </location>
</feature>
<keyword evidence="3" id="KW-0309">Germination</keyword>
<dbReference type="InterPro" id="IPR046953">
    <property type="entry name" value="Spore_GerAC-like_C"/>
</dbReference>
<evidence type="ECO:0000256" key="4">
    <source>
        <dbReference type="ARBA" id="ARBA00022729"/>
    </source>
</evidence>
<evidence type="ECO:0000256" key="7">
    <source>
        <dbReference type="ARBA" id="ARBA00023288"/>
    </source>
</evidence>
<dbReference type="Gene3D" id="3.30.300.210">
    <property type="entry name" value="Nutrient germinant receptor protein C, domain 3"/>
    <property type="match status" value="1"/>
</dbReference>
<proteinExistence type="inferred from homology"/>
<dbReference type="RefSeq" id="WP_114496409.1">
    <property type="nucleotide sequence ID" value="NZ_QPJW01000003.1"/>
</dbReference>
<comment type="subcellular location">
    <subcellularLocation>
        <location evidence="1">Membrane</location>
        <topology evidence="1">Lipid-anchor</topology>
    </subcellularLocation>
</comment>
<dbReference type="PANTHER" id="PTHR35789">
    <property type="entry name" value="SPORE GERMINATION PROTEIN B3"/>
    <property type="match status" value="1"/>
</dbReference>
<keyword evidence="4" id="KW-0732">Signal</keyword>
<keyword evidence="7" id="KW-0449">Lipoprotein</keyword>
<dbReference type="NCBIfam" id="TIGR02887">
    <property type="entry name" value="spore_ger_x_C"/>
    <property type="match status" value="1"/>
</dbReference>
<dbReference type="PROSITE" id="PS51257">
    <property type="entry name" value="PROKAR_LIPOPROTEIN"/>
    <property type="match status" value="1"/>
</dbReference>
<keyword evidence="11" id="KW-1185">Reference proteome</keyword>
<feature type="domain" description="Spore germination GerAC-like C-terminal" evidence="8">
    <location>
        <begin position="234"/>
        <end position="402"/>
    </location>
</feature>
<evidence type="ECO:0000256" key="3">
    <source>
        <dbReference type="ARBA" id="ARBA00022544"/>
    </source>
</evidence>
<comment type="similarity">
    <text evidence="2">Belongs to the GerABKC lipoprotein family.</text>
</comment>
<evidence type="ECO:0000259" key="8">
    <source>
        <dbReference type="Pfam" id="PF05504"/>
    </source>
</evidence>
<organism evidence="10 11">
    <name type="scientific">Fontibacillus phaseoli</name>
    <dbReference type="NCBI Taxonomy" id="1416533"/>
    <lineage>
        <taxon>Bacteria</taxon>
        <taxon>Bacillati</taxon>
        <taxon>Bacillota</taxon>
        <taxon>Bacilli</taxon>
        <taxon>Bacillales</taxon>
        <taxon>Paenibacillaceae</taxon>
        <taxon>Fontibacillus</taxon>
    </lineage>
</organism>
<dbReference type="InterPro" id="IPR057336">
    <property type="entry name" value="GerAC_N"/>
</dbReference>